<dbReference type="AlphaFoldDB" id="X1IR70"/>
<comment type="subcellular location">
    <subcellularLocation>
        <location evidence="4">Encapsulin nanocompartment</location>
    </subcellularLocation>
</comment>
<proteinExistence type="predicted"/>
<dbReference type="SUPFAM" id="SSF47240">
    <property type="entry name" value="Ferritin-like"/>
    <property type="match status" value="1"/>
</dbReference>
<dbReference type="PANTHER" id="PTHR37165">
    <property type="entry name" value="PEPTIDASE U56 FAMILY"/>
    <property type="match status" value="1"/>
</dbReference>
<evidence type="ECO:0000256" key="3">
    <source>
        <dbReference type="ARBA" id="ARBA00023004"/>
    </source>
</evidence>
<dbReference type="Gene3D" id="6.10.140.1960">
    <property type="match status" value="1"/>
</dbReference>
<sequence>MDFSNPFGTMVPRKMNAAELARAIMQDIAAELDAVAVYQAHIDATDDERAKKVLAHARDDEKEHVGEFLALLEILDPKQAEYIKKGKVEIAELLEGK</sequence>
<evidence type="ECO:0000256" key="2">
    <source>
        <dbReference type="ARBA" id="ARBA00022723"/>
    </source>
</evidence>
<dbReference type="GO" id="GO:0046872">
    <property type="term" value="F:metal ion binding"/>
    <property type="evidence" value="ECO:0007669"/>
    <property type="project" value="UniProtKB-KW"/>
</dbReference>
<dbReference type="GO" id="GO:0140737">
    <property type="term" value="C:encapsulin nanocompartment"/>
    <property type="evidence" value="ECO:0007669"/>
    <property type="project" value="UniProtKB-SubCell"/>
</dbReference>
<evidence type="ECO:0000256" key="5">
    <source>
        <dbReference type="ARBA" id="ARBA00033787"/>
    </source>
</evidence>
<dbReference type="PANTHER" id="PTHR37165:SF1">
    <property type="entry name" value="TYPE 1 ENCAPSULIN SHELL PROTEIN"/>
    <property type="match status" value="1"/>
</dbReference>
<dbReference type="EMBL" id="BARU01035149">
    <property type="protein sequence ID" value="GAH71750.1"/>
    <property type="molecule type" value="Genomic_DNA"/>
</dbReference>
<keyword evidence="5" id="KW-1284">Encapsulin nanocompartment</keyword>
<dbReference type="InterPro" id="IPR009078">
    <property type="entry name" value="Ferritin-like_SF"/>
</dbReference>
<evidence type="ECO:0008006" key="7">
    <source>
        <dbReference type="Google" id="ProtNLM"/>
    </source>
</evidence>
<comment type="caution">
    <text evidence="6">The sequence shown here is derived from an EMBL/GenBank/DDBJ whole genome shotgun (WGS) entry which is preliminary data.</text>
</comment>
<dbReference type="GO" id="GO:0006879">
    <property type="term" value="P:intracellular iron ion homeostasis"/>
    <property type="evidence" value="ECO:0007669"/>
    <property type="project" value="UniProtKB-KW"/>
</dbReference>
<dbReference type="InterPro" id="IPR054581">
    <property type="entry name" value="EncFtn-like"/>
</dbReference>
<keyword evidence="3" id="KW-0408">Iron</keyword>
<evidence type="ECO:0000256" key="4">
    <source>
        <dbReference type="ARBA" id="ARBA00033738"/>
    </source>
</evidence>
<name>X1IR70_9ZZZZ</name>
<dbReference type="InterPro" id="IPR051429">
    <property type="entry name" value="Encapsulin_nc"/>
</dbReference>
<keyword evidence="1" id="KW-0409">Iron storage</keyword>
<keyword evidence="2" id="KW-0479">Metal-binding</keyword>
<dbReference type="CDD" id="cd00657">
    <property type="entry name" value="Ferritin_like"/>
    <property type="match status" value="1"/>
</dbReference>
<evidence type="ECO:0000256" key="1">
    <source>
        <dbReference type="ARBA" id="ARBA00022434"/>
    </source>
</evidence>
<protein>
    <recommendedName>
        <fullName evidence="7">Ubiquinone biosynthesis protein COQ7</fullName>
    </recommendedName>
</protein>
<reference evidence="6" key="1">
    <citation type="journal article" date="2014" name="Front. Microbiol.">
        <title>High frequency of phylogenetically diverse reductive dehalogenase-homologous genes in deep subseafloor sedimentary metagenomes.</title>
        <authorList>
            <person name="Kawai M."/>
            <person name="Futagami T."/>
            <person name="Toyoda A."/>
            <person name="Takaki Y."/>
            <person name="Nishi S."/>
            <person name="Hori S."/>
            <person name="Arai W."/>
            <person name="Tsubouchi T."/>
            <person name="Morono Y."/>
            <person name="Uchiyama I."/>
            <person name="Ito T."/>
            <person name="Fujiyama A."/>
            <person name="Inagaki F."/>
            <person name="Takami H."/>
        </authorList>
    </citation>
    <scope>NUCLEOTIDE SEQUENCE</scope>
    <source>
        <strain evidence="6">Expedition CK06-06</strain>
    </source>
</reference>
<accession>X1IR70</accession>
<evidence type="ECO:0000313" key="6">
    <source>
        <dbReference type="EMBL" id="GAH71750.1"/>
    </source>
</evidence>
<gene>
    <name evidence="6" type="ORF">S03H2_55064</name>
</gene>
<organism evidence="6">
    <name type="scientific">marine sediment metagenome</name>
    <dbReference type="NCBI Taxonomy" id="412755"/>
    <lineage>
        <taxon>unclassified sequences</taxon>
        <taxon>metagenomes</taxon>
        <taxon>ecological metagenomes</taxon>
    </lineage>
</organism>
<dbReference type="Pfam" id="PF22277">
    <property type="entry name" value="EncFtn-like"/>
    <property type="match status" value="1"/>
</dbReference>